<keyword evidence="3" id="KW-1185">Reference proteome</keyword>
<evidence type="ECO:0000313" key="3">
    <source>
        <dbReference type="Proteomes" id="UP000178912"/>
    </source>
</evidence>
<dbReference type="Proteomes" id="UP000178912">
    <property type="component" value="Unassembled WGS sequence"/>
</dbReference>
<reference evidence="3" key="1">
    <citation type="submission" date="2016-03" db="EMBL/GenBank/DDBJ databases">
        <authorList>
            <person name="Guldener U."/>
        </authorList>
    </citation>
    <scope>NUCLEOTIDE SEQUENCE [LARGE SCALE GENOMIC DNA]</scope>
    <source>
        <strain evidence="3">04CH-RAC-A.6.1</strain>
    </source>
</reference>
<evidence type="ECO:0000256" key="1">
    <source>
        <dbReference type="SAM" id="SignalP"/>
    </source>
</evidence>
<organism evidence="2 3">
    <name type="scientific">Rhynchosporium agropyri</name>
    <dbReference type="NCBI Taxonomy" id="914238"/>
    <lineage>
        <taxon>Eukaryota</taxon>
        <taxon>Fungi</taxon>
        <taxon>Dikarya</taxon>
        <taxon>Ascomycota</taxon>
        <taxon>Pezizomycotina</taxon>
        <taxon>Leotiomycetes</taxon>
        <taxon>Helotiales</taxon>
        <taxon>Ploettnerulaceae</taxon>
        <taxon>Rhynchosporium</taxon>
    </lineage>
</organism>
<dbReference type="AlphaFoldDB" id="A0A1E1JRT8"/>
<sequence length="84" mass="9948">MHSAWTGSLHWLVLVETLLCLHTRAERDWVDFERLFLFVLIIGLRRAIQCIRVARHFRGKVDHSLQQKWCFGSDGVRSRQTSQK</sequence>
<gene>
    <name evidence="2" type="ORF">RAG0_00274</name>
</gene>
<accession>A0A1E1JRT8</accession>
<evidence type="ECO:0008006" key="4">
    <source>
        <dbReference type="Google" id="ProtNLM"/>
    </source>
</evidence>
<feature type="chain" id="PRO_5009445326" description="Secreted protein" evidence="1">
    <location>
        <begin position="26"/>
        <end position="84"/>
    </location>
</feature>
<proteinExistence type="predicted"/>
<evidence type="ECO:0000313" key="2">
    <source>
        <dbReference type="EMBL" id="CZS88567.1"/>
    </source>
</evidence>
<keyword evidence="1" id="KW-0732">Signal</keyword>
<protein>
    <recommendedName>
        <fullName evidence="4">Secreted protein</fullName>
    </recommendedName>
</protein>
<feature type="signal peptide" evidence="1">
    <location>
        <begin position="1"/>
        <end position="25"/>
    </location>
</feature>
<name>A0A1E1JRT8_9HELO</name>
<dbReference type="EMBL" id="FJUX01000001">
    <property type="protein sequence ID" value="CZS88567.1"/>
    <property type="molecule type" value="Genomic_DNA"/>
</dbReference>